<keyword evidence="1" id="KW-1133">Transmembrane helix</keyword>
<evidence type="ECO:0000256" key="1">
    <source>
        <dbReference type="SAM" id="Phobius"/>
    </source>
</evidence>
<dbReference type="EMBL" id="KN831776">
    <property type="protein sequence ID" value="KIM43075.1"/>
    <property type="molecule type" value="Genomic_DNA"/>
</dbReference>
<dbReference type="HOGENOM" id="CLU_2694486_0_0_1"/>
<feature type="non-terminal residue" evidence="2">
    <location>
        <position position="1"/>
    </location>
</feature>
<feature type="transmembrane region" description="Helical" evidence="1">
    <location>
        <begin position="6"/>
        <end position="27"/>
    </location>
</feature>
<reference evidence="3" key="2">
    <citation type="submission" date="2015-01" db="EMBL/GenBank/DDBJ databases">
        <title>Evolutionary Origins and Diversification of the Mycorrhizal Mutualists.</title>
        <authorList>
            <consortium name="DOE Joint Genome Institute"/>
            <consortium name="Mycorrhizal Genomics Consortium"/>
            <person name="Kohler A."/>
            <person name="Kuo A."/>
            <person name="Nagy L.G."/>
            <person name="Floudas D."/>
            <person name="Copeland A."/>
            <person name="Barry K.W."/>
            <person name="Cichocki N."/>
            <person name="Veneault-Fourrey C."/>
            <person name="LaButti K."/>
            <person name="Lindquist E.A."/>
            <person name="Lipzen A."/>
            <person name="Lundell T."/>
            <person name="Morin E."/>
            <person name="Murat C."/>
            <person name="Riley R."/>
            <person name="Ohm R."/>
            <person name="Sun H."/>
            <person name="Tunlid A."/>
            <person name="Henrissat B."/>
            <person name="Grigoriev I.V."/>
            <person name="Hibbett D.S."/>
            <person name="Martin F."/>
        </authorList>
    </citation>
    <scope>NUCLEOTIDE SEQUENCE [LARGE SCALE GENOMIC DNA]</scope>
    <source>
        <strain evidence="3">h7</strain>
    </source>
</reference>
<sequence>MIDKHVVQIMIIGLILAIAAFLAFHIFQRWNRASIRRRAIYVYHHRDDLPTQSRFSALGTHVSPSLPRPPVAHT</sequence>
<proteinExistence type="predicted"/>
<keyword evidence="1" id="KW-0812">Transmembrane</keyword>
<name>A0A0C3C2A9_HEBCY</name>
<keyword evidence="1" id="KW-0472">Membrane</keyword>
<protein>
    <submittedName>
        <fullName evidence="2">Uncharacterized protein</fullName>
    </submittedName>
</protein>
<keyword evidence="3" id="KW-1185">Reference proteome</keyword>
<evidence type="ECO:0000313" key="2">
    <source>
        <dbReference type="EMBL" id="KIM43075.1"/>
    </source>
</evidence>
<organism evidence="2 3">
    <name type="scientific">Hebeloma cylindrosporum</name>
    <dbReference type="NCBI Taxonomy" id="76867"/>
    <lineage>
        <taxon>Eukaryota</taxon>
        <taxon>Fungi</taxon>
        <taxon>Dikarya</taxon>
        <taxon>Basidiomycota</taxon>
        <taxon>Agaricomycotina</taxon>
        <taxon>Agaricomycetes</taxon>
        <taxon>Agaricomycetidae</taxon>
        <taxon>Agaricales</taxon>
        <taxon>Agaricineae</taxon>
        <taxon>Hymenogastraceae</taxon>
        <taxon>Hebeloma</taxon>
    </lineage>
</organism>
<dbReference type="AlphaFoldDB" id="A0A0C3C2A9"/>
<accession>A0A0C3C2A9</accession>
<reference evidence="2 3" key="1">
    <citation type="submission" date="2014-04" db="EMBL/GenBank/DDBJ databases">
        <authorList>
            <consortium name="DOE Joint Genome Institute"/>
            <person name="Kuo A."/>
            <person name="Gay G."/>
            <person name="Dore J."/>
            <person name="Kohler A."/>
            <person name="Nagy L.G."/>
            <person name="Floudas D."/>
            <person name="Copeland A."/>
            <person name="Barry K.W."/>
            <person name="Cichocki N."/>
            <person name="Veneault-Fourrey C."/>
            <person name="LaButti K."/>
            <person name="Lindquist E.A."/>
            <person name="Lipzen A."/>
            <person name="Lundell T."/>
            <person name="Morin E."/>
            <person name="Murat C."/>
            <person name="Sun H."/>
            <person name="Tunlid A."/>
            <person name="Henrissat B."/>
            <person name="Grigoriev I.V."/>
            <person name="Hibbett D.S."/>
            <person name="Martin F."/>
            <person name="Nordberg H.P."/>
            <person name="Cantor M.N."/>
            <person name="Hua S.X."/>
        </authorList>
    </citation>
    <scope>NUCLEOTIDE SEQUENCE [LARGE SCALE GENOMIC DNA]</scope>
    <source>
        <strain evidence="3">h7</strain>
    </source>
</reference>
<dbReference type="Proteomes" id="UP000053424">
    <property type="component" value="Unassembled WGS sequence"/>
</dbReference>
<evidence type="ECO:0000313" key="3">
    <source>
        <dbReference type="Proteomes" id="UP000053424"/>
    </source>
</evidence>
<gene>
    <name evidence="2" type="ORF">M413DRAFT_443889</name>
</gene>